<keyword evidence="3" id="KW-1185">Reference proteome</keyword>
<dbReference type="Gene3D" id="1.10.150.240">
    <property type="entry name" value="Putative phosphatase, domain 2"/>
    <property type="match status" value="1"/>
</dbReference>
<dbReference type="InterPro" id="IPR023214">
    <property type="entry name" value="HAD_sf"/>
</dbReference>
<name>C0W391_9ACTO</name>
<dbReference type="eggNOG" id="COG0546">
    <property type="taxonomic scope" value="Bacteria"/>
</dbReference>
<dbReference type="GO" id="GO:0016787">
    <property type="term" value="F:hydrolase activity"/>
    <property type="evidence" value="ECO:0007669"/>
    <property type="project" value="UniProtKB-KW"/>
</dbReference>
<dbReference type="PANTHER" id="PTHR43434:SF20">
    <property type="entry name" value="5'-NUCLEOTIDASE"/>
    <property type="match status" value="1"/>
</dbReference>
<dbReference type="GO" id="GO:0004713">
    <property type="term" value="F:protein tyrosine kinase activity"/>
    <property type="evidence" value="ECO:0007669"/>
    <property type="project" value="TreeGrafter"/>
</dbReference>
<organism evidence="2 3">
    <name type="scientific">Actinomyces urogenitalis DSM 15434</name>
    <dbReference type="NCBI Taxonomy" id="525246"/>
    <lineage>
        <taxon>Bacteria</taxon>
        <taxon>Bacillati</taxon>
        <taxon>Actinomycetota</taxon>
        <taxon>Actinomycetes</taxon>
        <taxon>Actinomycetales</taxon>
        <taxon>Actinomycetaceae</taxon>
        <taxon>Actinomyces</taxon>
    </lineage>
</organism>
<dbReference type="HOGENOM" id="CLU_045011_19_4_11"/>
<evidence type="ECO:0000313" key="2">
    <source>
        <dbReference type="EMBL" id="EEH66808.1"/>
    </source>
</evidence>
<dbReference type="Proteomes" id="UP000004778">
    <property type="component" value="Unassembled WGS sequence"/>
</dbReference>
<dbReference type="STRING" id="103621.GCA_001067145_01537"/>
<gene>
    <name evidence="2" type="ORF">HMPREF0058_0335</name>
</gene>
<feature type="compositionally biased region" description="Pro residues" evidence="1">
    <location>
        <begin position="7"/>
        <end position="16"/>
    </location>
</feature>
<proteinExistence type="predicted"/>
<dbReference type="Gene3D" id="3.40.50.1000">
    <property type="entry name" value="HAD superfamily/HAD-like"/>
    <property type="match status" value="1"/>
</dbReference>
<dbReference type="InterPro" id="IPR023198">
    <property type="entry name" value="PGP-like_dom2"/>
</dbReference>
<dbReference type="AlphaFoldDB" id="C0W391"/>
<feature type="region of interest" description="Disordered" evidence="1">
    <location>
        <begin position="1"/>
        <end position="20"/>
    </location>
</feature>
<evidence type="ECO:0000256" key="1">
    <source>
        <dbReference type="SAM" id="MobiDB-lite"/>
    </source>
</evidence>
<dbReference type="GO" id="GO:0005829">
    <property type="term" value="C:cytosol"/>
    <property type="evidence" value="ECO:0007669"/>
    <property type="project" value="TreeGrafter"/>
</dbReference>
<dbReference type="EMBL" id="ACFH01000015">
    <property type="protein sequence ID" value="EEH66808.1"/>
    <property type="molecule type" value="Genomic_DNA"/>
</dbReference>
<dbReference type="PANTHER" id="PTHR43434">
    <property type="entry name" value="PHOSPHOGLYCOLATE PHOSPHATASE"/>
    <property type="match status" value="1"/>
</dbReference>
<dbReference type="InterPro" id="IPR036412">
    <property type="entry name" value="HAD-like_sf"/>
</dbReference>
<keyword evidence="2" id="KW-0378">Hydrolase</keyword>
<reference evidence="2 3" key="1">
    <citation type="submission" date="2009-01" db="EMBL/GenBank/DDBJ databases">
        <authorList>
            <person name="Qin X."/>
            <person name="Bachman B."/>
            <person name="Battles P."/>
            <person name="Bell A."/>
            <person name="Bess C."/>
            <person name="Bickham C."/>
            <person name="Chaboub L."/>
            <person name="Chen D."/>
            <person name="Coyle M."/>
            <person name="Deiros D.R."/>
            <person name="Dinh H."/>
            <person name="Forbes L."/>
            <person name="Fowler G."/>
            <person name="Francisco L."/>
            <person name="Fu Q."/>
            <person name="Gubbala S."/>
            <person name="Hale W."/>
            <person name="Han Y."/>
            <person name="Hemphill L."/>
            <person name="Highlander S.K."/>
            <person name="Hirani K."/>
            <person name="Hogues M."/>
            <person name="Jackson L."/>
            <person name="Jakkamsetti A."/>
            <person name="Javaid M."/>
            <person name="Jiang H."/>
            <person name="Korchina V."/>
            <person name="Kovar C."/>
            <person name="Lara F."/>
            <person name="Lee S."/>
            <person name="Mata R."/>
            <person name="Mathew T."/>
            <person name="Moen C."/>
            <person name="Morales K."/>
            <person name="Munidasa M."/>
            <person name="Nazareth L."/>
            <person name="Ngo R."/>
            <person name="Nguyen L."/>
            <person name="Okwuonu G."/>
            <person name="Ongeri F."/>
            <person name="Patil S."/>
            <person name="Petrosino J."/>
            <person name="Pham C."/>
            <person name="Pham P."/>
            <person name="Pu L.-L."/>
            <person name="Puazo M."/>
            <person name="Raj R."/>
            <person name="Reid J."/>
            <person name="Rouhana J."/>
            <person name="Saada N."/>
            <person name="Shang Y."/>
            <person name="Simmons D."/>
            <person name="Thornton R."/>
            <person name="Warren J."/>
            <person name="Weissenberger G."/>
            <person name="Zhang J."/>
            <person name="Zhang L."/>
            <person name="Zhou C."/>
            <person name="Zhu D."/>
            <person name="Muzny D."/>
            <person name="Worley K."/>
            <person name="Gibbs R."/>
        </authorList>
    </citation>
    <scope>NUCLEOTIDE SEQUENCE [LARGE SCALE GENOMIC DNA]</scope>
    <source>
        <strain evidence="2 3">DSM 15434</strain>
    </source>
</reference>
<dbReference type="InterPro" id="IPR050155">
    <property type="entry name" value="HAD-like_hydrolase_sf"/>
</dbReference>
<dbReference type="SUPFAM" id="SSF56784">
    <property type="entry name" value="HAD-like"/>
    <property type="match status" value="1"/>
</dbReference>
<dbReference type="Pfam" id="PF13419">
    <property type="entry name" value="HAD_2"/>
    <property type="match status" value="1"/>
</dbReference>
<protein>
    <submittedName>
        <fullName evidence="2">Haloacid dehalogenase-like hydrolase</fullName>
    </submittedName>
</protein>
<sequence length="248" mass="26744">MNLHAPTPVPPVPDPSSPQSDQLVTAVLLDLDGTITDSGPVILDAVEASLTDLGLPVGGREELMSFIGPPLTEGFRLHAGLTGQDNARAVALYRQHYRRHMHQAPLYDGVARLLQQLTAWQIPVSLATSKREDYAVEILQHAGLDRSFTAFAGADPADRYGSKEEVVRLALKRLGQAGADTRRVIHVGDRRHDVDGAHDAGLECVGVLWGYGDAEELAQADWLVPDPAALTTLVGRLMGRLAGWQGQD</sequence>
<dbReference type="InterPro" id="IPR041492">
    <property type="entry name" value="HAD_2"/>
</dbReference>
<dbReference type="RefSeq" id="WP_006549639.1">
    <property type="nucleotide sequence ID" value="NZ_DS999576.1"/>
</dbReference>
<accession>C0W391</accession>
<comment type="caution">
    <text evidence="2">The sequence shown here is derived from an EMBL/GenBank/DDBJ whole genome shotgun (WGS) entry which is preliminary data.</text>
</comment>
<evidence type="ECO:0000313" key="3">
    <source>
        <dbReference type="Proteomes" id="UP000004778"/>
    </source>
</evidence>